<evidence type="ECO:0000256" key="1">
    <source>
        <dbReference type="SAM" id="Coils"/>
    </source>
</evidence>
<dbReference type="PANTHER" id="PTHR22954">
    <property type="entry name" value="RETROVIRAL PROTEASE-RELATED"/>
    <property type="match status" value="1"/>
</dbReference>
<keyword evidence="1" id="KW-0175">Coiled coil</keyword>
<dbReference type="WBParaSite" id="NBR_0001294601-mRNA-1">
    <property type="protein sequence ID" value="NBR_0001294601-mRNA-1"/>
    <property type="gene ID" value="NBR_0001294601"/>
</dbReference>
<sequence>MAQITFAKASLENLIEKMKNDYDARKGKEEKKLLLQQIENIEHDTQFTEVLKNATEFHLMLSTRVTEADSYRKRLARRLGFNIYAEEPRTNHLSGVNRADTDNFIDAEDSGMRPSSPSAANAPHTANRVNSDEMRVQYSTIPPPRINLPKFYGNEAEWPEFWAIYETLVHKNHTLSVIEKMILLKDSLRGKSDRAVKGIQLVPDNYDWMIQALTKKYGNKPANRARIVQQLKALRQADENARSNESSSLAVPFNPECSGKTQAGPGKTFVLEMLWQQPCEQRV</sequence>
<dbReference type="InterPro" id="IPR005312">
    <property type="entry name" value="DUF1759"/>
</dbReference>
<proteinExistence type="predicted"/>
<reference evidence="5" key="1">
    <citation type="submission" date="2016-04" db="UniProtKB">
        <authorList>
            <consortium name="WormBaseParasite"/>
        </authorList>
    </citation>
    <scope>IDENTIFICATION</scope>
</reference>
<evidence type="ECO:0000313" key="5">
    <source>
        <dbReference type="WBParaSite" id="NBR_0001294601-mRNA-1"/>
    </source>
</evidence>
<evidence type="ECO:0000256" key="2">
    <source>
        <dbReference type="SAM" id="MobiDB-lite"/>
    </source>
</evidence>
<accession>A0A0N4Y9G7</accession>
<dbReference type="PANTHER" id="PTHR22954:SF3">
    <property type="entry name" value="PROTEIN CBG08539"/>
    <property type="match status" value="1"/>
</dbReference>
<organism evidence="5">
    <name type="scientific">Nippostrongylus brasiliensis</name>
    <name type="common">Rat hookworm</name>
    <dbReference type="NCBI Taxonomy" id="27835"/>
    <lineage>
        <taxon>Eukaryota</taxon>
        <taxon>Metazoa</taxon>
        <taxon>Ecdysozoa</taxon>
        <taxon>Nematoda</taxon>
        <taxon>Chromadorea</taxon>
        <taxon>Rhabditida</taxon>
        <taxon>Rhabditina</taxon>
        <taxon>Rhabditomorpha</taxon>
        <taxon>Strongyloidea</taxon>
        <taxon>Heligmosomidae</taxon>
        <taxon>Nippostrongylus</taxon>
    </lineage>
</organism>
<evidence type="ECO:0000313" key="4">
    <source>
        <dbReference type="Proteomes" id="UP000271162"/>
    </source>
</evidence>
<feature type="coiled-coil region" evidence="1">
    <location>
        <begin position="8"/>
        <end position="44"/>
    </location>
</feature>
<dbReference type="Pfam" id="PF03564">
    <property type="entry name" value="DUF1759"/>
    <property type="match status" value="1"/>
</dbReference>
<keyword evidence="4" id="KW-1185">Reference proteome</keyword>
<dbReference type="AlphaFoldDB" id="A0A0N4Y9G7"/>
<evidence type="ECO:0000313" key="3">
    <source>
        <dbReference type="EMBL" id="VDL76536.1"/>
    </source>
</evidence>
<feature type="region of interest" description="Disordered" evidence="2">
    <location>
        <begin position="109"/>
        <end position="132"/>
    </location>
</feature>
<dbReference type="Proteomes" id="UP000271162">
    <property type="component" value="Unassembled WGS sequence"/>
</dbReference>
<dbReference type="OMA" id="AMWIETM"/>
<dbReference type="EMBL" id="UYSL01020896">
    <property type="protein sequence ID" value="VDL76536.1"/>
    <property type="molecule type" value="Genomic_DNA"/>
</dbReference>
<reference evidence="3 4" key="2">
    <citation type="submission" date="2018-11" db="EMBL/GenBank/DDBJ databases">
        <authorList>
            <consortium name="Pathogen Informatics"/>
        </authorList>
    </citation>
    <scope>NUCLEOTIDE SEQUENCE [LARGE SCALE GENOMIC DNA]</scope>
</reference>
<dbReference type="STRING" id="27835.A0A0N4Y9G7"/>
<gene>
    <name evidence="3" type="ORF">NBR_LOCUS12947</name>
</gene>
<name>A0A0N4Y9G7_NIPBR</name>
<protein>
    <submittedName>
        <fullName evidence="3 5">Uncharacterized protein</fullName>
    </submittedName>
</protein>